<dbReference type="InterPro" id="IPR041698">
    <property type="entry name" value="Methyltransf_25"/>
</dbReference>
<dbReference type="RefSeq" id="WP_379230684.1">
    <property type="nucleotide sequence ID" value="NZ_JBHSTE010000001.1"/>
</dbReference>
<evidence type="ECO:0000313" key="5">
    <source>
        <dbReference type="Proteomes" id="UP001596233"/>
    </source>
</evidence>
<reference evidence="5" key="1">
    <citation type="journal article" date="2019" name="Int. J. Syst. Evol. Microbiol.">
        <title>The Global Catalogue of Microorganisms (GCM) 10K type strain sequencing project: providing services to taxonomists for standard genome sequencing and annotation.</title>
        <authorList>
            <consortium name="The Broad Institute Genomics Platform"/>
            <consortium name="The Broad Institute Genome Sequencing Center for Infectious Disease"/>
            <person name="Wu L."/>
            <person name="Ma J."/>
        </authorList>
    </citation>
    <scope>NUCLEOTIDE SEQUENCE [LARGE SCALE GENOMIC DNA]</scope>
    <source>
        <strain evidence="5">PCU 280</strain>
    </source>
</reference>
<dbReference type="Proteomes" id="UP001596233">
    <property type="component" value="Unassembled WGS sequence"/>
</dbReference>
<evidence type="ECO:0000256" key="2">
    <source>
        <dbReference type="ARBA" id="ARBA00022679"/>
    </source>
</evidence>
<evidence type="ECO:0000313" key="4">
    <source>
        <dbReference type="EMBL" id="MFC6331436.1"/>
    </source>
</evidence>
<gene>
    <name evidence="4" type="ORF">ACFP56_02295</name>
</gene>
<keyword evidence="2" id="KW-0808">Transferase</keyword>
<dbReference type="Gene3D" id="2.20.25.110">
    <property type="entry name" value="S-adenosyl-L-methionine-dependent methyltransferases"/>
    <property type="match status" value="1"/>
</dbReference>
<dbReference type="CDD" id="cd02440">
    <property type="entry name" value="AdoMet_MTases"/>
    <property type="match status" value="1"/>
</dbReference>
<dbReference type="GO" id="GO:0008168">
    <property type="term" value="F:methyltransferase activity"/>
    <property type="evidence" value="ECO:0007669"/>
    <property type="project" value="UniProtKB-KW"/>
</dbReference>
<evidence type="ECO:0000256" key="1">
    <source>
        <dbReference type="ARBA" id="ARBA00022603"/>
    </source>
</evidence>
<sequence length="249" mass="28873">MASYEQFATVYDKLMADMPYKQWIEFAKQVWSRHGAPQRIVDLGCGTGTIAIPLASEGLHVTGIDLSNHMLNIAREKWRHRSMHTGQLELVQQNMCNWRTDEKADSVLSFCDSLNYLIDEDELLSAFQATYDGLRDGGTFLFDMHSIATFEEYAEEQPFVYDTQDVSYLWVSDYDHDEHIIEHHITIFVADEDGRYNRIDEVHIQKAYSEMWLKAALQEVGFREVIAYSDSEHTARPNDVNRLFFVAVK</sequence>
<dbReference type="GO" id="GO:0032259">
    <property type="term" value="P:methylation"/>
    <property type="evidence" value="ECO:0007669"/>
    <property type="project" value="UniProtKB-KW"/>
</dbReference>
<dbReference type="SUPFAM" id="SSF53335">
    <property type="entry name" value="S-adenosyl-L-methionine-dependent methyltransferases"/>
    <property type="match status" value="1"/>
</dbReference>
<protein>
    <submittedName>
        <fullName evidence="4">Class I SAM-dependent DNA methyltransferase</fullName>
    </submittedName>
</protein>
<dbReference type="PANTHER" id="PTHR43861:SF1">
    <property type="entry name" value="TRANS-ACONITATE 2-METHYLTRANSFERASE"/>
    <property type="match status" value="1"/>
</dbReference>
<keyword evidence="5" id="KW-1185">Reference proteome</keyword>
<feature type="domain" description="Methyltransferase" evidence="3">
    <location>
        <begin position="40"/>
        <end position="138"/>
    </location>
</feature>
<dbReference type="Gene3D" id="3.40.50.150">
    <property type="entry name" value="Vaccinia Virus protein VP39"/>
    <property type="match status" value="1"/>
</dbReference>
<dbReference type="Pfam" id="PF13649">
    <property type="entry name" value="Methyltransf_25"/>
    <property type="match status" value="1"/>
</dbReference>
<dbReference type="EMBL" id="JBHSTE010000001">
    <property type="protein sequence ID" value="MFC6331436.1"/>
    <property type="molecule type" value="Genomic_DNA"/>
</dbReference>
<dbReference type="PANTHER" id="PTHR43861">
    <property type="entry name" value="TRANS-ACONITATE 2-METHYLTRANSFERASE-RELATED"/>
    <property type="match status" value="1"/>
</dbReference>
<organism evidence="4 5">
    <name type="scientific">Paenibacillus septentrionalis</name>
    <dbReference type="NCBI Taxonomy" id="429342"/>
    <lineage>
        <taxon>Bacteria</taxon>
        <taxon>Bacillati</taxon>
        <taxon>Bacillota</taxon>
        <taxon>Bacilli</taxon>
        <taxon>Bacillales</taxon>
        <taxon>Paenibacillaceae</taxon>
        <taxon>Paenibacillus</taxon>
    </lineage>
</organism>
<name>A0ABW1V1T8_9BACL</name>
<comment type="caution">
    <text evidence="4">The sequence shown here is derived from an EMBL/GenBank/DDBJ whole genome shotgun (WGS) entry which is preliminary data.</text>
</comment>
<keyword evidence="1 4" id="KW-0489">Methyltransferase</keyword>
<dbReference type="InterPro" id="IPR029063">
    <property type="entry name" value="SAM-dependent_MTases_sf"/>
</dbReference>
<proteinExistence type="predicted"/>
<evidence type="ECO:0000259" key="3">
    <source>
        <dbReference type="Pfam" id="PF13649"/>
    </source>
</evidence>
<accession>A0ABW1V1T8</accession>